<sequence length="83" mass="9941">MLSQNHSFARVSECSRNWQREKEVLLHFSHLCNIYSTFLKREKAQTPRGKLDFSEFWRAQKILASFSRRCRDGTHPNNKRTID</sequence>
<dbReference type="EMBL" id="BPLR01009958">
    <property type="protein sequence ID" value="GIY35775.1"/>
    <property type="molecule type" value="Genomic_DNA"/>
</dbReference>
<proteinExistence type="predicted"/>
<accession>A0AAV4SNU7</accession>
<reference evidence="1 2" key="1">
    <citation type="submission" date="2021-06" db="EMBL/GenBank/DDBJ databases">
        <title>Caerostris extrusa draft genome.</title>
        <authorList>
            <person name="Kono N."/>
            <person name="Arakawa K."/>
        </authorList>
    </citation>
    <scope>NUCLEOTIDE SEQUENCE [LARGE SCALE GENOMIC DNA]</scope>
</reference>
<organism evidence="1 2">
    <name type="scientific">Caerostris extrusa</name>
    <name type="common">Bark spider</name>
    <name type="synonym">Caerostris bankana</name>
    <dbReference type="NCBI Taxonomy" id="172846"/>
    <lineage>
        <taxon>Eukaryota</taxon>
        <taxon>Metazoa</taxon>
        <taxon>Ecdysozoa</taxon>
        <taxon>Arthropoda</taxon>
        <taxon>Chelicerata</taxon>
        <taxon>Arachnida</taxon>
        <taxon>Araneae</taxon>
        <taxon>Araneomorphae</taxon>
        <taxon>Entelegynae</taxon>
        <taxon>Araneoidea</taxon>
        <taxon>Araneidae</taxon>
        <taxon>Caerostris</taxon>
    </lineage>
</organism>
<evidence type="ECO:0000313" key="2">
    <source>
        <dbReference type="Proteomes" id="UP001054945"/>
    </source>
</evidence>
<comment type="caution">
    <text evidence="1">The sequence shown here is derived from an EMBL/GenBank/DDBJ whole genome shotgun (WGS) entry which is preliminary data.</text>
</comment>
<evidence type="ECO:0000313" key="1">
    <source>
        <dbReference type="EMBL" id="GIY35775.1"/>
    </source>
</evidence>
<gene>
    <name evidence="1" type="ORF">CEXT_356951</name>
</gene>
<protein>
    <submittedName>
        <fullName evidence="1">Uncharacterized protein</fullName>
    </submittedName>
</protein>
<name>A0AAV4SNU7_CAEEX</name>
<dbReference type="Proteomes" id="UP001054945">
    <property type="component" value="Unassembled WGS sequence"/>
</dbReference>
<dbReference type="AlphaFoldDB" id="A0AAV4SNU7"/>
<keyword evidence="2" id="KW-1185">Reference proteome</keyword>